<name>A0A087TWQ4_STEMI</name>
<feature type="non-terminal residue" evidence="2">
    <location>
        <position position="1185"/>
    </location>
</feature>
<sequence>MAINQTFRLGFQKTDVHRETNYGRETLFLEKKMDAVNLRRNGRIQKTKTTAVQRNGSRRLMRNKQLESNGIRDVKTKMIIDNSRQSRSLTSFDNYRKSLVRRKDLRQVQEKRVIPERKFYVSSARKMKATKQMLMKTTPNQNHIKHSEARLYSFELFPASLQRNSIFRVHASGMAKDHVRINNRRNAQISTSSLSTDGARNSERRINLSQSIITPVEQSSVNLNRNSFDENKESFSQGKEFEVPTISKKAVAESRGTISKKRSLNPLKLDSRNIVWIRQSATQRFFTTRKPSSATEIFSTQHYRRKSLSDELRRNTRRDNNSRISNNNMEDNAMEGKARKATDLGHQTGKRYQRMLHSRLYRWQSDQQPWSTKSDDGTRKTISRQNFGIRKIDLNRNLRIQKFRKSSGLYSRKTENIISFALPRHLNDKTGKQSRYVKESKGLLTTNQRAYEKRMSRGRLDVVDKQARRNFKNFKYEHTRVKNNDPHPLTDGTFDQIGKRRDNNVVRKAALYAVRSSQELKPKVSIKNRRKEYYTSRRTAKSSHEVEKTQNGPNGRLFINIENYNNLKKFRNVDKTILSRRNGKRFRETPLEGRYANHEQWTSTNDFGIRKFERIGPHNLESRRFHSLDRFILNLRNGRGFRGKFLERRYADRERQTLRNYLTTRENRRLGNRIGVLSRKDYLKIQHKNIDKRKIYRNTRKVFISINREFLKKENSLRFGNSMHGLIDTQNTVVIRNGKLNRMTAENSKNLPSEQMQLIRISMSIDSNRRQQREIPVSKVRIEKYITSPIKQISQKDKDFTATRKFLFREQKLDVQIHRIVMTKNKRLLLYRQSRNLRINRKENSKTRKSYTVNIPTDMRDASKAQITTQRYSDARLHSEIRSHKRIKNSLRKESLSNYRLTNQFVSTISLERSRFSRLRTKGYRKVSLIHQATVLIEKNLPISATRTFINNYKLQFKNTFSENFYLSEKDTTRCYKVDSLENSSLTKTVVSQAFHGQQNYFKPITFADDKNNTHQPNSYKHNIFSVLENSKQKFRILRTSNGASSQIRIVNDVHAHNYPRAMFHHFHVSSAQTVSIRAKPSYFSFPVSQRRNKVFRMKNKSTRLTERYTPFESNHFGTSFSRRQNNRNIRLSKAVTDSTKISPLHECFIELPMHNIASCTSFKSNFSHNEEKIIFKPHMKSRIL</sequence>
<evidence type="ECO:0000256" key="1">
    <source>
        <dbReference type="SAM" id="MobiDB-lite"/>
    </source>
</evidence>
<dbReference type="EMBL" id="KK117098">
    <property type="protein sequence ID" value="KFM69543.1"/>
    <property type="molecule type" value="Genomic_DNA"/>
</dbReference>
<accession>A0A087TWQ4</accession>
<dbReference type="Proteomes" id="UP000054359">
    <property type="component" value="Unassembled WGS sequence"/>
</dbReference>
<feature type="region of interest" description="Disordered" evidence="1">
    <location>
        <begin position="303"/>
        <end position="329"/>
    </location>
</feature>
<dbReference type="AlphaFoldDB" id="A0A087TWQ4"/>
<evidence type="ECO:0000313" key="3">
    <source>
        <dbReference type="Proteomes" id="UP000054359"/>
    </source>
</evidence>
<proteinExistence type="predicted"/>
<feature type="compositionally biased region" description="Basic and acidic residues" evidence="1">
    <location>
        <begin position="307"/>
        <end position="321"/>
    </location>
</feature>
<evidence type="ECO:0000313" key="2">
    <source>
        <dbReference type="EMBL" id="KFM69543.1"/>
    </source>
</evidence>
<dbReference type="OrthoDB" id="10373796at2759"/>
<reference evidence="2 3" key="1">
    <citation type="submission" date="2013-11" db="EMBL/GenBank/DDBJ databases">
        <title>Genome sequencing of Stegodyphus mimosarum.</title>
        <authorList>
            <person name="Bechsgaard J."/>
        </authorList>
    </citation>
    <scope>NUCLEOTIDE SEQUENCE [LARGE SCALE GENOMIC DNA]</scope>
</reference>
<keyword evidence="3" id="KW-1185">Reference proteome</keyword>
<gene>
    <name evidence="2" type="ORF">X975_25337</name>
</gene>
<organism evidence="2 3">
    <name type="scientific">Stegodyphus mimosarum</name>
    <name type="common">African social velvet spider</name>
    <dbReference type="NCBI Taxonomy" id="407821"/>
    <lineage>
        <taxon>Eukaryota</taxon>
        <taxon>Metazoa</taxon>
        <taxon>Ecdysozoa</taxon>
        <taxon>Arthropoda</taxon>
        <taxon>Chelicerata</taxon>
        <taxon>Arachnida</taxon>
        <taxon>Araneae</taxon>
        <taxon>Araneomorphae</taxon>
        <taxon>Entelegynae</taxon>
        <taxon>Eresoidea</taxon>
        <taxon>Eresidae</taxon>
        <taxon>Stegodyphus</taxon>
    </lineage>
</organism>
<protein>
    <submittedName>
        <fullName evidence="2">Uncharacterized protein</fullName>
    </submittedName>
</protein>